<evidence type="ECO:0000313" key="2">
    <source>
        <dbReference type="Proteomes" id="UP000322631"/>
    </source>
</evidence>
<protein>
    <submittedName>
        <fullName evidence="1">Uncharacterized protein</fullName>
    </submittedName>
</protein>
<sequence length="139" mass="15856">MVKILECGIWAWKGNLKTPTVFEVAIGEHQNIPYVIIADLPDECRIGGKSSIGGGLAENIISSLYEDMKDKLGNKALTDIKWFSWTRSSIDEVKIRLKNGELYIDDFSSVTSRDKEIIEEILDKCNCPFVKDIRKYHKF</sequence>
<dbReference type="GeneID" id="41609388"/>
<evidence type="ECO:0000313" key="1">
    <source>
        <dbReference type="EMBL" id="QEK14718.1"/>
    </source>
</evidence>
<gene>
    <name evidence="1" type="ORF">FPV09_05995</name>
</gene>
<organism evidence="1 2">
    <name type="scientific">Thermococcus aciditolerans</name>
    <dbReference type="NCBI Taxonomy" id="2598455"/>
    <lineage>
        <taxon>Archaea</taxon>
        <taxon>Methanobacteriati</taxon>
        <taxon>Methanobacteriota</taxon>
        <taxon>Thermococci</taxon>
        <taxon>Thermococcales</taxon>
        <taxon>Thermococcaceae</taxon>
        <taxon>Thermococcus</taxon>
    </lineage>
</organism>
<keyword evidence="2" id="KW-1185">Reference proteome</keyword>
<reference evidence="1 2" key="1">
    <citation type="submission" date="2019-07" db="EMBL/GenBank/DDBJ databases">
        <title>Complete genome of Thermococcus acidophilus.</title>
        <authorList>
            <person name="Li X."/>
        </authorList>
    </citation>
    <scope>NUCLEOTIDE SEQUENCE [LARGE SCALE GENOMIC DNA]</scope>
    <source>
        <strain evidence="1 2">SY113</strain>
    </source>
</reference>
<accession>A0A5C0SNH0</accession>
<dbReference type="KEGG" id="them:FPV09_05995"/>
<dbReference type="RefSeq" id="WP_148882732.1">
    <property type="nucleotide sequence ID" value="NZ_CP041932.1"/>
</dbReference>
<dbReference type="AlphaFoldDB" id="A0A5C0SNH0"/>
<dbReference type="EMBL" id="CP041932">
    <property type="protein sequence ID" value="QEK14718.1"/>
    <property type="molecule type" value="Genomic_DNA"/>
</dbReference>
<dbReference type="Proteomes" id="UP000322631">
    <property type="component" value="Chromosome"/>
</dbReference>
<proteinExistence type="predicted"/>
<name>A0A5C0SNH0_9EURY</name>